<keyword evidence="2" id="KW-1185">Reference proteome</keyword>
<sequence length="86" mass="9484">MVSDLAVAIVPTEPTYLHATGPGPEHGVRNGNDRGVAALLQGRTPEDLRRPALDQVRSLPSNHVIRYKNSGGRGSARYWLRFDFKC</sequence>
<reference evidence="1 2" key="1">
    <citation type="submission" date="2023-01" db="EMBL/GenBank/DDBJ databases">
        <authorList>
            <person name="Whitehead M."/>
        </authorList>
    </citation>
    <scope>NUCLEOTIDE SEQUENCE [LARGE SCALE GENOMIC DNA]</scope>
</reference>
<dbReference type="EMBL" id="CARXXK010000002">
    <property type="protein sequence ID" value="CAI6352845.1"/>
    <property type="molecule type" value="Genomic_DNA"/>
</dbReference>
<dbReference type="AlphaFoldDB" id="A0AAV0WAC2"/>
<evidence type="ECO:0000313" key="2">
    <source>
        <dbReference type="Proteomes" id="UP001160148"/>
    </source>
</evidence>
<accession>A0AAV0WAC2</accession>
<evidence type="ECO:0000313" key="1">
    <source>
        <dbReference type="EMBL" id="CAI6352845.1"/>
    </source>
</evidence>
<proteinExistence type="predicted"/>
<protein>
    <submittedName>
        <fullName evidence="1">Uncharacterized protein</fullName>
    </submittedName>
</protein>
<name>A0AAV0WAC2_9HEMI</name>
<dbReference type="Proteomes" id="UP001160148">
    <property type="component" value="Unassembled WGS sequence"/>
</dbReference>
<comment type="caution">
    <text evidence="1">The sequence shown here is derived from an EMBL/GenBank/DDBJ whole genome shotgun (WGS) entry which is preliminary data.</text>
</comment>
<gene>
    <name evidence="1" type="ORF">MEUPH1_LOCUS9039</name>
</gene>
<organism evidence="1 2">
    <name type="scientific">Macrosiphum euphorbiae</name>
    <name type="common">potato aphid</name>
    <dbReference type="NCBI Taxonomy" id="13131"/>
    <lineage>
        <taxon>Eukaryota</taxon>
        <taxon>Metazoa</taxon>
        <taxon>Ecdysozoa</taxon>
        <taxon>Arthropoda</taxon>
        <taxon>Hexapoda</taxon>
        <taxon>Insecta</taxon>
        <taxon>Pterygota</taxon>
        <taxon>Neoptera</taxon>
        <taxon>Paraneoptera</taxon>
        <taxon>Hemiptera</taxon>
        <taxon>Sternorrhyncha</taxon>
        <taxon>Aphidomorpha</taxon>
        <taxon>Aphidoidea</taxon>
        <taxon>Aphididae</taxon>
        <taxon>Macrosiphini</taxon>
        <taxon>Macrosiphum</taxon>
    </lineage>
</organism>